<feature type="transmembrane region" description="Helical" evidence="5">
    <location>
        <begin position="340"/>
        <end position="357"/>
    </location>
</feature>
<dbReference type="Pfam" id="PF07690">
    <property type="entry name" value="MFS_1"/>
    <property type="match status" value="1"/>
</dbReference>
<gene>
    <name evidence="7" type="primary">ybjJ</name>
    <name evidence="7" type="ORF">NCTC13291_00580</name>
</gene>
<dbReference type="SUPFAM" id="SSF103473">
    <property type="entry name" value="MFS general substrate transporter"/>
    <property type="match status" value="1"/>
</dbReference>
<feature type="transmembrane region" description="Helical" evidence="5">
    <location>
        <begin position="135"/>
        <end position="163"/>
    </location>
</feature>
<dbReference type="Proteomes" id="UP000254919">
    <property type="component" value="Unassembled WGS sequence"/>
</dbReference>
<protein>
    <submittedName>
        <fullName evidence="7">Inner membrane protein ybjJ</fullName>
    </submittedName>
</protein>
<sequence length="397" mass="39326">MPEAPFAAARARDARPRLATTLVFFANGFGYGAWAGNIPSIKLGLGLSDAALGLALLGMAIGAILAMPLTGQVSARWGSDRLTVASGLLFALVLALVPQAGGLVTLVLGLVLLGAGNGVMDVSMNTHATVVESGWGAAIMSSFHAAFSLGGLAGAGLAGLLLAAGHAAPLNLAVSGALVAACVLLAMPWLRVRRDHAGGHAPAAPEEGGHGLALPNRATFGLGLIALLALVTEGAVGDWSALYLAVEAAAPAGVAALGFAGFSLAMTAGRLGGDAVVRRLGGASVLRLGALLSAAGFVLMLAVPRPEVAIAGLVLVGLGLSNVFPVLFSAAGRIPGVSPGMGVAMVATMGYGGLLGGPPLLGFLAQLSGLRLALCLLVLTCLAIAWRSRAVRRDGEA</sequence>
<evidence type="ECO:0000256" key="2">
    <source>
        <dbReference type="ARBA" id="ARBA00022692"/>
    </source>
</evidence>
<evidence type="ECO:0000256" key="3">
    <source>
        <dbReference type="ARBA" id="ARBA00022989"/>
    </source>
</evidence>
<accession>A0A379MXW5</accession>
<dbReference type="PANTHER" id="PTHR23514:SF13">
    <property type="entry name" value="INNER MEMBRANE PROTEIN YBJJ"/>
    <property type="match status" value="1"/>
</dbReference>
<feature type="transmembrane region" description="Helical" evidence="5">
    <location>
        <begin position="248"/>
        <end position="268"/>
    </location>
</feature>
<dbReference type="PANTHER" id="PTHR23514">
    <property type="entry name" value="BYPASS OF STOP CODON PROTEIN 6"/>
    <property type="match status" value="1"/>
</dbReference>
<dbReference type="PROSITE" id="PS50850">
    <property type="entry name" value="MFS"/>
    <property type="match status" value="1"/>
</dbReference>
<proteinExistence type="predicted"/>
<evidence type="ECO:0000259" key="6">
    <source>
        <dbReference type="PROSITE" id="PS50850"/>
    </source>
</evidence>
<dbReference type="InterPro" id="IPR051788">
    <property type="entry name" value="MFS_Transporter"/>
</dbReference>
<dbReference type="InterPro" id="IPR011701">
    <property type="entry name" value="MFS"/>
</dbReference>
<feature type="transmembrane region" description="Helical" evidence="5">
    <location>
        <begin position="280"/>
        <end position="302"/>
    </location>
</feature>
<dbReference type="InterPro" id="IPR036259">
    <property type="entry name" value="MFS_trans_sf"/>
</dbReference>
<dbReference type="CDD" id="cd17393">
    <property type="entry name" value="MFS_MosC_like"/>
    <property type="match status" value="1"/>
</dbReference>
<comment type="subcellular location">
    <subcellularLocation>
        <location evidence="1">Membrane</location>
        <topology evidence="1">Multi-pass membrane protein</topology>
    </subcellularLocation>
</comment>
<organism evidence="7 8">
    <name type="scientific">Roseomonas mucosa</name>
    <dbReference type="NCBI Taxonomy" id="207340"/>
    <lineage>
        <taxon>Bacteria</taxon>
        <taxon>Pseudomonadati</taxon>
        <taxon>Pseudomonadota</taxon>
        <taxon>Alphaproteobacteria</taxon>
        <taxon>Acetobacterales</taxon>
        <taxon>Roseomonadaceae</taxon>
        <taxon>Roseomonas</taxon>
    </lineage>
</organism>
<dbReference type="GO" id="GO:0022857">
    <property type="term" value="F:transmembrane transporter activity"/>
    <property type="evidence" value="ECO:0007669"/>
    <property type="project" value="InterPro"/>
</dbReference>
<dbReference type="RefSeq" id="WP_019461281.1">
    <property type="nucleotide sequence ID" value="NZ_AP031462.1"/>
</dbReference>
<name>A0A379MXW5_9PROT</name>
<dbReference type="GeneID" id="99635603"/>
<dbReference type="Gene3D" id="1.20.1250.20">
    <property type="entry name" value="MFS general substrate transporter like domains"/>
    <property type="match status" value="1"/>
</dbReference>
<evidence type="ECO:0000256" key="5">
    <source>
        <dbReference type="SAM" id="Phobius"/>
    </source>
</evidence>
<dbReference type="EMBL" id="UGVN01000001">
    <property type="protein sequence ID" value="SUE38216.1"/>
    <property type="molecule type" value="Genomic_DNA"/>
</dbReference>
<feature type="transmembrane region" description="Helical" evidence="5">
    <location>
        <begin position="51"/>
        <end position="70"/>
    </location>
</feature>
<feature type="transmembrane region" description="Helical" evidence="5">
    <location>
        <begin position="170"/>
        <end position="190"/>
    </location>
</feature>
<feature type="transmembrane region" description="Helical" evidence="5">
    <location>
        <begin position="308"/>
        <end position="328"/>
    </location>
</feature>
<feature type="transmembrane region" description="Helical" evidence="5">
    <location>
        <begin position="363"/>
        <end position="386"/>
    </location>
</feature>
<evidence type="ECO:0000313" key="8">
    <source>
        <dbReference type="Proteomes" id="UP000254919"/>
    </source>
</evidence>
<dbReference type="AlphaFoldDB" id="A0A379MXW5"/>
<keyword evidence="3 5" id="KW-1133">Transmembrane helix</keyword>
<dbReference type="GO" id="GO:0016020">
    <property type="term" value="C:membrane"/>
    <property type="evidence" value="ECO:0007669"/>
    <property type="project" value="UniProtKB-SubCell"/>
</dbReference>
<feature type="domain" description="Major facilitator superfamily (MFS) profile" evidence="6">
    <location>
        <begin position="16"/>
        <end position="397"/>
    </location>
</feature>
<evidence type="ECO:0000256" key="1">
    <source>
        <dbReference type="ARBA" id="ARBA00004141"/>
    </source>
</evidence>
<dbReference type="InterPro" id="IPR020846">
    <property type="entry name" value="MFS_dom"/>
</dbReference>
<evidence type="ECO:0000313" key="7">
    <source>
        <dbReference type="EMBL" id="SUE38216.1"/>
    </source>
</evidence>
<reference evidence="7 8" key="1">
    <citation type="submission" date="2018-06" db="EMBL/GenBank/DDBJ databases">
        <authorList>
            <consortium name="Pathogen Informatics"/>
            <person name="Doyle S."/>
        </authorList>
    </citation>
    <scope>NUCLEOTIDE SEQUENCE [LARGE SCALE GENOMIC DNA]</scope>
    <source>
        <strain evidence="7 8">NCTC13291</strain>
    </source>
</reference>
<keyword evidence="4 5" id="KW-0472">Membrane</keyword>
<evidence type="ECO:0000256" key="4">
    <source>
        <dbReference type="ARBA" id="ARBA00023136"/>
    </source>
</evidence>
<feature type="transmembrane region" description="Helical" evidence="5">
    <location>
        <begin position="82"/>
        <end position="115"/>
    </location>
</feature>
<keyword evidence="2 5" id="KW-0812">Transmembrane</keyword>